<dbReference type="Gene3D" id="2.30.42.10">
    <property type="match status" value="1"/>
</dbReference>
<dbReference type="AlphaFoldDB" id="A0A835NHF0"/>
<dbReference type="EMBL" id="JADDUC020000004">
    <property type="protein sequence ID" value="KAI1239616.1"/>
    <property type="molecule type" value="Genomic_DNA"/>
</dbReference>
<feature type="domain" description="FERM" evidence="2">
    <location>
        <begin position="195"/>
        <end position="448"/>
    </location>
</feature>
<reference evidence="4" key="3">
    <citation type="submission" date="2022-01" db="EMBL/GenBank/DDBJ databases">
        <authorList>
            <person name="Rubenstein D.R."/>
        </authorList>
    </citation>
    <scope>NUCLEOTIDE SEQUENCE</scope>
    <source>
        <strain evidence="4">SS15</strain>
        <tissue evidence="4">Liver</tissue>
    </source>
</reference>
<sequence length="448" mass="50299">MVAKWLHRSRDSTPRSSVPVMDSPGDSAAQPPSRVKVTVTVYKDLVLQHYGFEICPGLPLTIASVTAAARHQLQLGGRHVSGAGSRHHQGGPKSSFLTAEKRARLKTNPVKVRFAEEVLLNGHSQGSSLLFMPNVLKVYLENGQTKAFRFERSTTVKTAPGNGFDTCDTLGFAELQLPHLVLLGCAVLCLPVALQPCRLQVCEQCWCHAWALCAPCALQDIVLTLQEKLSIRSIAHFALVLEEQYNLAKIHLLHEEELIAQVVQKRDSHDYRCLFRVCFIPKDPLDLLQEDPVAFEYLYLQSCSDVLQERFAVEMKRDWGIENFISPTLLRNMRGKDIKKAISYHLKRNQVLLDPRQKHTLTAAQVRLSYLQILGELKMYSGKIFNATMMDRESYVALLVGAKHGVSQIINSKLNIVSSLAEFPSISRVELSEESERVSTVKIYLQDL</sequence>
<reference evidence="3" key="1">
    <citation type="submission" date="2020-10" db="EMBL/GenBank/DDBJ databases">
        <title>Feather gene expression reveals the developmental basis of iridescence in African starlings.</title>
        <authorList>
            <person name="Rubenstein D.R."/>
        </authorList>
    </citation>
    <scope>NUCLEOTIDE SEQUENCE</scope>
    <source>
        <strain evidence="3">SS15</strain>
        <tissue evidence="3">Liver</tissue>
    </source>
</reference>
<dbReference type="PROSITE" id="PS50057">
    <property type="entry name" value="FERM_3"/>
    <property type="match status" value="1"/>
</dbReference>
<protein>
    <submittedName>
        <fullName evidence="4">FERM and PDZ domain-containing protein 1</fullName>
    </submittedName>
</protein>
<dbReference type="OrthoDB" id="5859304at2759"/>
<dbReference type="SUPFAM" id="SSF47031">
    <property type="entry name" value="Second domain of FERM"/>
    <property type="match status" value="1"/>
</dbReference>
<dbReference type="InterPro" id="IPR036034">
    <property type="entry name" value="PDZ_sf"/>
</dbReference>
<evidence type="ECO:0000256" key="1">
    <source>
        <dbReference type="SAM" id="MobiDB-lite"/>
    </source>
</evidence>
<dbReference type="Proteomes" id="UP000618051">
    <property type="component" value="Unassembled WGS sequence"/>
</dbReference>
<dbReference type="CDD" id="cd14473">
    <property type="entry name" value="FERM_B-lobe"/>
    <property type="match status" value="1"/>
</dbReference>
<keyword evidence="5" id="KW-1185">Reference proteome</keyword>
<organism evidence="3">
    <name type="scientific">Lamprotornis superbus</name>
    <dbReference type="NCBI Taxonomy" id="245042"/>
    <lineage>
        <taxon>Eukaryota</taxon>
        <taxon>Metazoa</taxon>
        <taxon>Chordata</taxon>
        <taxon>Craniata</taxon>
        <taxon>Vertebrata</taxon>
        <taxon>Euteleostomi</taxon>
        <taxon>Archelosauria</taxon>
        <taxon>Archosauria</taxon>
        <taxon>Dinosauria</taxon>
        <taxon>Saurischia</taxon>
        <taxon>Theropoda</taxon>
        <taxon>Coelurosauria</taxon>
        <taxon>Aves</taxon>
        <taxon>Neognathae</taxon>
        <taxon>Neoaves</taxon>
        <taxon>Telluraves</taxon>
        <taxon>Australaves</taxon>
        <taxon>Passeriformes</taxon>
        <taxon>Sturnidae</taxon>
        <taxon>Lamprotornis</taxon>
    </lineage>
</organism>
<dbReference type="SUPFAM" id="SSF50729">
    <property type="entry name" value="PH domain-like"/>
    <property type="match status" value="1"/>
</dbReference>
<evidence type="ECO:0000313" key="3">
    <source>
        <dbReference type="EMBL" id="KAG0115180.1"/>
    </source>
</evidence>
<accession>A0A835NHF0</accession>
<gene>
    <name evidence="4" type="ORF">IHE44_0011035</name>
    <name evidence="3" type="ORF">IHE44_006592</name>
</gene>
<dbReference type="InterPro" id="IPR019749">
    <property type="entry name" value="Band_41_domain"/>
</dbReference>
<dbReference type="EMBL" id="JADDUC010000238">
    <property type="protein sequence ID" value="KAG0115180.1"/>
    <property type="molecule type" value="Genomic_DNA"/>
</dbReference>
<dbReference type="Gene3D" id="2.30.29.30">
    <property type="entry name" value="Pleckstrin-homology domain (PH domain)/Phosphotyrosine-binding domain (PTB)"/>
    <property type="match status" value="1"/>
</dbReference>
<evidence type="ECO:0000313" key="5">
    <source>
        <dbReference type="Proteomes" id="UP000618051"/>
    </source>
</evidence>
<proteinExistence type="predicted"/>
<dbReference type="PANTHER" id="PTHR46221:SF2">
    <property type="entry name" value="FERM AND PDZ DOMAIN-CONTAINING PROTEIN 1"/>
    <property type="match status" value="1"/>
</dbReference>
<evidence type="ECO:0000313" key="4">
    <source>
        <dbReference type="EMBL" id="KAI1239616.1"/>
    </source>
</evidence>
<dbReference type="InterPro" id="IPR014352">
    <property type="entry name" value="FERM/acyl-CoA-bd_prot_sf"/>
</dbReference>
<dbReference type="InterPro" id="IPR019748">
    <property type="entry name" value="FERM_central"/>
</dbReference>
<dbReference type="PANTHER" id="PTHR46221">
    <property type="entry name" value="FERM AND PDZ DOMAIN-CONTAINING PROTEIN FAMILY MEMBER"/>
    <property type="match status" value="1"/>
</dbReference>
<dbReference type="Gene3D" id="1.20.80.10">
    <property type="match status" value="2"/>
</dbReference>
<dbReference type="InterPro" id="IPR035963">
    <property type="entry name" value="FERM_2"/>
</dbReference>
<dbReference type="InterPro" id="IPR000299">
    <property type="entry name" value="FERM_domain"/>
</dbReference>
<feature type="region of interest" description="Disordered" evidence="1">
    <location>
        <begin position="79"/>
        <end position="100"/>
    </location>
</feature>
<dbReference type="SMART" id="SM00295">
    <property type="entry name" value="B41"/>
    <property type="match status" value="1"/>
</dbReference>
<evidence type="ECO:0000259" key="2">
    <source>
        <dbReference type="PROSITE" id="PS50057"/>
    </source>
</evidence>
<comment type="caution">
    <text evidence="3">The sequence shown here is derived from an EMBL/GenBank/DDBJ whole genome shotgun (WGS) entry which is preliminary data.</text>
</comment>
<name>A0A835NHF0_9PASS</name>
<reference evidence="4 5" key="2">
    <citation type="journal article" date="2021" name="J. Hered.">
        <title>Feather Gene Expression Elucidates the Developmental Basis of Plumage Iridescence in African Starlings.</title>
        <authorList>
            <person name="Rubenstein D.R."/>
            <person name="Corvelo A."/>
            <person name="MacManes M.D."/>
            <person name="Maia R."/>
            <person name="Narzisi G."/>
            <person name="Rousaki A."/>
            <person name="Vandenabeele P."/>
            <person name="Shawkey M.D."/>
            <person name="Solomon J."/>
        </authorList>
    </citation>
    <scope>NUCLEOTIDE SEQUENCE [LARGE SCALE GENOMIC DNA]</scope>
    <source>
        <strain evidence="4">SS15</strain>
    </source>
</reference>
<feature type="region of interest" description="Disordered" evidence="1">
    <location>
        <begin position="1"/>
        <end position="33"/>
    </location>
</feature>
<dbReference type="InterPro" id="IPR011993">
    <property type="entry name" value="PH-like_dom_sf"/>
</dbReference>
<feature type="non-terminal residue" evidence="3">
    <location>
        <position position="448"/>
    </location>
</feature>